<feature type="non-terminal residue" evidence="2">
    <location>
        <position position="106"/>
    </location>
</feature>
<sequence>YNLTTVGTIRLSRKGVPSNVLSNSRERPVNSSIFLFDTNKTLVSFKPKQNKTVCLLSTMHYAATVRETSHKPEIVHNYNETKGAVDTMDQMCQNMSCSRKTRRWSL</sequence>
<dbReference type="Pfam" id="PF13843">
    <property type="entry name" value="DDE_Tnp_1_7"/>
    <property type="match status" value="1"/>
</dbReference>
<feature type="non-terminal residue" evidence="2">
    <location>
        <position position="1"/>
    </location>
</feature>
<reference evidence="2" key="1">
    <citation type="submission" date="2015-11" db="EMBL/GenBank/DDBJ databases">
        <title>De novo transcriptome assembly of four potential Pierce s Disease insect vectors from Arizona vineyards.</title>
        <authorList>
            <person name="Tassone E.E."/>
        </authorList>
    </citation>
    <scope>NUCLEOTIDE SEQUENCE</scope>
</reference>
<gene>
    <name evidence="2" type="ORF">g.2367</name>
</gene>
<protein>
    <recommendedName>
        <fullName evidence="1">PiggyBac transposable element-derived protein domain-containing protein</fullName>
    </recommendedName>
</protein>
<dbReference type="InterPro" id="IPR029526">
    <property type="entry name" value="PGBD"/>
</dbReference>
<accession>A0A1B6GY55</accession>
<dbReference type="AlphaFoldDB" id="A0A1B6GY55"/>
<name>A0A1B6GY55_9HEMI</name>
<evidence type="ECO:0000259" key="1">
    <source>
        <dbReference type="Pfam" id="PF13843"/>
    </source>
</evidence>
<feature type="domain" description="PiggyBac transposable element-derived protein" evidence="1">
    <location>
        <begin position="3"/>
        <end position="105"/>
    </location>
</feature>
<dbReference type="PANTHER" id="PTHR46599">
    <property type="entry name" value="PIGGYBAC TRANSPOSABLE ELEMENT-DERIVED PROTEIN 4"/>
    <property type="match status" value="1"/>
</dbReference>
<dbReference type="PANTHER" id="PTHR46599:SF6">
    <property type="entry name" value="DUAL SPECIFICITY PHOSPHATASE 26"/>
    <property type="match status" value="1"/>
</dbReference>
<organism evidence="2">
    <name type="scientific">Cuerna arida</name>
    <dbReference type="NCBI Taxonomy" id="1464854"/>
    <lineage>
        <taxon>Eukaryota</taxon>
        <taxon>Metazoa</taxon>
        <taxon>Ecdysozoa</taxon>
        <taxon>Arthropoda</taxon>
        <taxon>Hexapoda</taxon>
        <taxon>Insecta</taxon>
        <taxon>Pterygota</taxon>
        <taxon>Neoptera</taxon>
        <taxon>Paraneoptera</taxon>
        <taxon>Hemiptera</taxon>
        <taxon>Auchenorrhyncha</taxon>
        <taxon>Membracoidea</taxon>
        <taxon>Cicadellidae</taxon>
        <taxon>Cicadellinae</taxon>
        <taxon>Proconiini</taxon>
        <taxon>Cuerna</taxon>
    </lineage>
</organism>
<proteinExistence type="predicted"/>
<evidence type="ECO:0000313" key="2">
    <source>
        <dbReference type="EMBL" id="JAS67360.1"/>
    </source>
</evidence>
<dbReference type="EMBL" id="GECZ01002409">
    <property type="protein sequence ID" value="JAS67360.1"/>
    <property type="molecule type" value="Transcribed_RNA"/>
</dbReference>